<name>A0ABU8SC31_9SPHN</name>
<reference evidence="1 2" key="1">
    <citation type="submission" date="2024-03" db="EMBL/GenBank/DDBJ databases">
        <authorList>
            <person name="Jo J.-H."/>
        </authorList>
    </citation>
    <scope>NUCLEOTIDE SEQUENCE [LARGE SCALE GENOMIC DNA]</scope>
    <source>
        <strain evidence="1 2">AS3R-12</strain>
    </source>
</reference>
<gene>
    <name evidence="1" type="ORF">WG900_16505</name>
</gene>
<organism evidence="1 2">
    <name type="scientific">Novosphingobium aquae</name>
    <dbReference type="NCBI Taxonomy" id="3133435"/>
    <lineage>
        <taxon>Bacteria</taxon>
        <taxon>Pseudomonadati</taxon>
        <taxon>Pseudomonadota</taxon>
        <taxon>Alphaproteobacteria</taxon>
        <taxon>Sphingomonadales</taxon>
        <taxon>Sphingomonadaceae</taxon>
        <taxon>Novosphingobium</taxon>
    </lineage>
</organism>
<comment type="caution">
    <text evidence="1">The sequence shown here is derived from an EMBL/GenBank/DDBJ whole genome shotgun (WGS) entry which is preliminary data.</text>
</comment>
<evidence type="ECO:0000313" key="1">
    <source>
        <dbReference type="EMBL" id="MEJ6011516.1"/>
    </source>
</evidence>
<dbReference type="RefSeq" id="WP_339968848.1">
    <property type="nucleotide sequence ID" value="NZ_JBBHJY010000009.1"/>
</dbReference>
<protein>
    <submittedName>
        <fullName evidence="1">Uncharacterized protein</fullName>
    </submittedName>
</protein>
<keyword evidence="2" id="KW-1185">Reference proteome</keyword>
<accession>A0ABU8SC31</accession>
<dbReference type="EMBL" id="JBBHJY010000009">
    <property type="protein sequence ID" value="MEJ6011516.1"/>
    <property type="molecule type" value="Genomic_DNA"/>
</dbReference>
<proteinExistence type="predicted"/>
<evidence type="ECO:0000313" key="2">
    <source>
        <dbReference type="Proteomes" id="UP001379235"/>
    </source>
</evidence>
<sequence>MILEAAKALQQCRVGFVPHAALEVVPLFAVIVAGPIDGFGFSQIPIDAQSHTKRCMKVAKQGILQEIMRIAQVSFLHLRPIKPLYLKIQG</sequence>
<dbReference type="Proteomes" id="UP001379235">
    <property type="component" value="Unassembled WGS sequence"/>
</dbReference>